<sequence>MKSNLLKKRYKKLLNTTFLITSFLIISCRSNDNITNIEGSNNLNGNASVLPGIFNTASEDGDIEKTASIDRSGFGTQEKIQNQTVKDEFGNLYDITLAPSRYSNLKNAQASLNPTAALGTPKALTNGVMYSVLVYDKTTGNFVTSKNYTVGSSITPITGLNGGQTYTFIVYSVNSTTIPTPTNRASLSTVALTNLTNNANNSNNSDLMYFMTDLTLASNSNTTLTGTMLHQFARLRLHLNTSALNSITATPGNITEVGGISILPVGNSVTNFNFSTGQITYGSVNSGSTINFTNPQLARIPITTTSGFPGNPQYDSNALVLLTPTTTNGQIIISRVVTDGGMEYMGNITINNARITEKTDYDLTITPNLSNIVSIGSYGSFYSSSSVGNSFNNAFSDVVAGGSNGSLASYSGIMLDGYINGAPYFTPMIKNISSNPIAYNLKCSSRYGYGSTSNTRNVSGTLNANTKLQNLDIDNIVFFSGFNNVSATDRNNTTTDQETCAGTITPQGSSAINVVFRWRTSGSGYTVNNNYLTTSIQLK</sequence>
<dbReference type="PROSITE" id="PS51257">
    <property type="entry name" value="PROKAR_LIPOPROTEIN"/>
    <property type="match status" value="1"/>
</dbReference>
<gene>
    <name evidence="1" type="ORF">I6H88_04150</name>
</gene>
<proteinExistence type="predicted"/>
<dbReference type="GeneID" id="93134059"/>
<keyword evidence="2" id="KW-1185">Reference proteome</keyword>
<evidence type="ECO:0000313" key="1">
    <source>
        <dbReference type="EMBL" id="QQN59784.1"/>
    </source>
</evidence>
<dbReference type="AlphaFoldDB" id="A0A7T7ZZ53"/>
<accession>A0A7T7ZZ53</accession>
<reference evidence="1 2" key="1">
    <citation type="submission" date="2020-12" db="EMBL/GenBank/DDBJ databases">
        <title>FDA dAtabase for Regulatory Grade micrObial Sequences (FDA-ARGOS): Supporting development and validation of Infectious Disease Dx tests.</title>
        <authorList>
            <person name="Kerrigan L."/>
            <person name="Long C."/>
            <person name="Tallon L."/>
            <person name="Sadzewicz L."/>
            <person name="Zhao X."/>
            <person name="Boylan J."/>
            <person name="Ott S."/>
            <person name="Bowen H."/>
            <person name="Vavikolanu K."/>
            <person name="Mehta A."/>
            <person name="Aluvathingal J."/>
            <person name="Nadendla S."/>
            <person name="Yan Y."/>
            <person name="Sichtig H."/>
        </authorList>
    </citation>
    <scope>NUCLEOTIDE SEQUENCE [LARGE SCALE GENOMIC DNA]</scope>
    <source>
        <strain evidence="1 2">FDAARGOS_1031</strain>
    </source>
</reference>
<dbReference type="EMBL" id="CP067018">
    <property type="protein sequence ID" value="QQN59784.1"/>
    <property type="molecule type" value="Genomic_DNA"/>
</dbReference>
<protein>
    <submittedName>
        <fullName evidence="1">Uncharacterized protein</fullName>
    </submittedName>
</protein>
<evidence type="ECO:0000313" key="2">
    <source>
        <dbReference type="Proteomes" id="UP000595426"/>
    </source>
</evidence>
<dbReference type="KEGG" id="egm:AYC65_14160"/>
<organism evidence="1 2">
    <name type="scientific">Elizabethkingia bruuniana</name>
    <dbReference type="NCBI Taxonomy" id="1756149"/>
    <lineage>
        <taxon>Bacteria</taxon>
        <taxon>Pseudomonadati</taxon>
        <taxon>Bacteroidota</taxon>
        <taxon>Flavobacteriia</taxon>
        <taxon>Flavobacteriales</taxon>
        <taxon>Weeksellaceae</taxon>
        <taxon>Elizabethkingia</taxon>
    </lineage>
</organism>
<dbReference type="Proteomes" id="UP000595426">
    <property type="component" value="Chromosome"/>
</dbReference>
<name>A0A7T7ZZ53_9FLAO</name>
<dbReference type="RefSeq" id="WP_034870592.1">
    <property type="nucleotide sequence ID" value="NZ_CBCSDR010000006.1"/>
</dbReference>